<dbReference type="Pfam" id="PF19141">
    <property type="entry name" value="DUF5824"/>
    <property type="match status" value="1"/>
</dbReference>
<feature type="domain" description="DUF5824" evidence="2">
    <location>
        <begin position="12"/>
        <end position="118"/>
    </location>
</feature>
<dbReference type="EMBL" id="MN740626">
    <property type="protein sequence ID" value="QHS79146.1"/>
    <property type="molecule type" value="Genomic_DNA"/>
</dbReference>
<organism evidence="3">
    <name type="scientific">viral metagenome</name>
    <dbReference type="NCBI Taxonomy" id="1070528"/>
    <lineage>
        <taxon>unclassified sequences</taxon>
        <taxon>metagenomes</taxon>
        <taxon>organismal metagenomes</taxon>
    </lineage>
</organism>
<protein>
    <recommendedName>
        <fullName evidence="2">DUF5824 domain-containing protein</fullName>
    </recommendedName>
</protein>
<reference evidence="3" key="1">
    <citation type="journal article" date="2020" name="Nature">
        <title>Giant virus diversity and host interactions through global metagenomics.</title>
        <authorList>
            <person name="Schulz F."/>
            <person name="Roux S."/>
            <person name="Paez-Espino D."/>
            <person name="Jungbluth S."/>
            <person name="Walsh D.A."/>
            <person name="Denef V.J."/>
            <person name="McMahon K.D."/>
            <person name="Konstantinidis K.T."/>
            <person name="Eloe-Fadrosh E.A."/>
            <person name="Kyrpides N.C."/>
            <person name="Woyke T."/>
        </authorList>
    </citation>
    <scope>NUCLEOTIDE SEQUENCE</scope>
    <source>
        <strain evidence="3">GVMAG-S-1035118-87</strain>
    </source>
</reference>
<dbReference type="InterPro" id="IPR043862">
    <property type="entry name" value="DUF5824"/>
</dbReference>
<evidence type="ECO:0000313" key="3">
    <source>
        <dbReference type="EMBL" id="QHS79146.1"/>
    </source>
</evidence>
<proteinExistence type="predicted"/>
<accession>A0A6C0AHM0</accession>
<feature type="region of interest" description="Disordered" evidence="1">
    <location>
        <begin position="1"/>
        <end position="25"/>
    </location>
</feature>
<sequence>MYVPPSLSKSDRTKQQRMLDQSRKNYKQHIFKTRKRLRSFQSKPSKNILRAKRLYHLDSITPNAALAKATGCPIRVLRDIVKKGEGAYYSSGSRPNQTAQSWAYARLASAVTGGKASVVDYHLISQCDPLKQAYQLAA</sequence>
<evidence type="ECO:0000256" key="1">
    <source>
        <dbReference type="SAM" id="MobiDB-lite"/>
    </source>
</evidence>
<name>A0A6C0AHM0_9ZZZZ</name>
<evidence type="ECO:0000259" key="2">
    <source>
        <dbReference type="Pfam" id="PF19141"/>
    </source>
</evidence>
<dbReference type="AlphaFoldDB" id="A0A6C0AHM0"/>